<keyword evidence="3" id="KW-1185">Reference proteome</keyword>
<accession>A0ABN6GI56</accession>
<dbReference type="RefSeq" id="WP_186738791.1">
    <property type="nucleotide sequence ID" value="NZ_AP024685.1"/>
</dbReference>
<proteinExistence type="predicted"/>
<organism evidence="2 3">
    <name type="scientific">Latilactobacillus curvatus</name>
    <name type="common">Lactobacillus curvatus</name>
    <dbReference type="NCBI Taxonomy" id="28038"/>
    <lineage>
        <taxon>Bacteria</taxon>
        <taxon>Bacillati</taxon>
        <taxon>Bacillota</taxon>
        <taxon>Bacilli</taxon>
        <taxon>Lactobacillales</taxon>
        <taxon>Lactobacillaceae</taxon>
        <taxon>Latilactobacillus</taxon>
    </lineage>
</organism>
<reference evidence="2 3" key="1">
    <citation type="submission" date="2021-05" db="EMBL/GenBank/DDBJ databases">
        <title>Complete Genome Sequence of Latilactobacillus sp. Strain WDN19, a High D-Aspartate-producing Lactic Acid Bacterium Isolated from a Japanese Pickle.</title>
        <authorList>
            <person name="Kajitani K."/>
            <person name="Takahashi S."/>
        </authorList>
    </citation>
    <scope>NUCLEOTIDE SEQUENCE [LARGE SCALE GENOMIC DNA]</scope>
    <source>
        <strain evidence="2 3">WDN19</strain>
    </source>
</reference>
<dbReference type="EMBL" id="AP024685">
    <property type="protein sequence ID" value="BCX30532.1"/>
    <property type="molecule type" value="Genomic_DNA"/>
</dbReference>
<evidence type="ECO:0000313" key="2">
    <source>
        <dbReference type="EMBL" id="BCX30532.1"/>
    </source>
</evidence>
<feature type="compositionally biased region" description="Basic and acidic residues" evidence="1">
    <location>
        <begin position="36"/>
        <end position="48"/>
    </location>
</feature>
<protein>
    <submittedName>
        <fullName evidence="2">Uncharacterized protein</fullName>
    </submittedName>
</protein>
<evidence type="ECO:0000256" key="1">
    <source>
        <dbReference type="SAM" id="MobiDB-lite"/>
    </source>
</evidence>
<name>A0ABN6GI56_LATCU</name>
<sequence length="48" mass="5442">MQVIEGAKSVIIGIQFVGINKKIRMSRQRKAQHATNRAEQHAEKKAIQ</sequence>
<feature type="region of interest" description="Disordered" evidence="1">
    <location>
        <begin position="27"/>
        <end position="48"/>
    </location>
</feature>
<dbReference type="Proteomes" id="UP000825100">
    <property type="component" value="Chromosome"/>
</dbReference>
<evidence type="ECO:0000313" key="3">
    <source>
        <dbReference type="Proteomes" id="UP000825100"/>
    </source>
</evidence>
<gene>
    <name evidence="2" type="ORF">LTWDN19_10990</name>
</gene>